<dbReference type="EMBL" id="MTKS01000060">
    <property type="protein sequence ID" value="RWX51939.1"/>
    <property type="molecule type" value="Genomic_DNA"/>
</dbReference>
<name>A0A444JFR9_9BACT</name>
<evidence type="ECO:0000313" key="2">
    <source>
        <dbReference type="EMBL" id="RWX51939.1"/>
    </source>
</evidence>
<dbReference type="InterPro" id="IPR013520">
    <property type="entry name" value="Ribonucl_H"/>
</dbReference>
<sequence>MTLLWHDYETWGVDPRRDRPAQFAALRTDSELEEVGEPIMLYCRPADDFL</sequence>
<gene>
    <name evidence="2" type="ORF">VU01_10604</name>
</gene>
<dbReference type="SUPFAM" id="SSF53098">
    <property type="entry name" value="Ribonuclease H-like"/>
    <property type="match status" value="1"/>
</dbReference>
<comment type="caution">
    <text evidence="2">The sequence shown here is derived from an EMBL/GenBank/DDBJ whole genome shotgun (WGS) entry which is preliminary data.</text>
</comment>
<feature type="non-terminal residue" evidence="2">
    <location>
        <position position="50"/>
    </location>
</feature>
<feature type="domain" description="Exonuclease" evidence="1">
    <location>
        <begin position="4"/>
        <end position="48"/>
    </location>
</feature>
<dbReference type="GO" id="GO:0003676">
    <property type="term" value="F:nucleic acid binding"/>
    <property type="evidence" value="ECO:0007669"/>
    <property type="project" value="InterPro"/>
</dbReference>
<evidence type="ECO:0000259" key="1">
    <source>
        <dbReference type="Pfam" id="PF00929"/>
    </source>
</evidence>
<dbReference type="EC" id="3.1.11.1" evidence="2"/>
<dbReference type="Pfam" id="PF00929">
    <property type="entry name" value="RNase_T"/>
    <property type="match status" value="1"/>
</dbReference>
<keyword evidence="2" id="KW-0378">Hydrolase</keyword>
<evidence type="ECO:0000313" key="3">
    <source>
        <dbReference type="Proteomes" id="UP000288892"/>
    </source>
</evidence>
<keyword evidence="2" id="KW-0269">Exonuclease</keyword>
<dbReference type="Proteomes" id="UP000288892">
    <property type="component" value="Unassembled WGS sequence"/>
</dbReference>
<dbReference type="AlphaFoldDB" id="A0A444JFR9"/>
<protein>
    <submittedName>
        <fullName evidence="2">Exonuclease</fullName>
        <ecNumber evidence="2">3.1.11.1</ecNumber>
    </submittedName>
</protein>
<dbReference type="GO" id="GO:0008310">
    <property type="term" value="F:single-stranded DNA 3'-5' DNA exonuclease activity"/>
    <property type="evidence" value="ECO:0007669"/>
    <property type="project" value="UniProtKB-EC"/>
</dbReference>
<dbReference type="InterPro" id="IPR012337">
    <property type="entry name" value="RNaseH-like_sf"/>
</dbReference>
<reference evidence="2 3" key="1">
    <citation type="submission" date="2017-01" db="EMBL/GenBank/DDBJ databases">
        <title>The cable genome- insights into the physiology and evolution of filamentous bacteria capable of sulfide oxidation via long distance electron transfer.</title>
        <authorList>
            <person name="Schreiber L."/>
            <person name="Bjerg J.T."/>
            <person name="Boggild A."/>
            <person name="Van De Vossenberg J."/>
            <person name="Meysman F."/>
            <person name="Nielsen L.P."/>
            <person name="Schramm A."/>
            <person name="Kjeldsen K.U."/>
        </authorList>
    </citation>
    <scope>NUCLEOTIDE SEQUENCE [LARGE SCALE GENOMIC DNA]</scope>
    <source>
        <strain evidence="2">A5</strain>
    </source>
</reference>
<dbReference type="InterPro" id="IPR036397">
    <property type="entry name" value="RNaseH_sf"/>
</dbReference>
<organism evidence="2 3">
    <name type="scientific">Candidatus Electrothrix marina</name>
    <dbReference type="NCBI Taxonomy" id="1859130"/>
    <lineage>
        <taxon>Bacteria</taxon>
        <taxon>Pseudomonadati</taxon>
        <taxon>Thermodesulfobacteriota</taxon>
        <taxon>Desulfobulbia</taxon>
        <taxon>Desulfobulbales</taxon>
        <taxon>Desulfobulbaceae</taxon>
        <taxon>Candidatus Electrothrix</taxon>
    </lineage>
</organism>
<keyword evidence="2" id="KW-0540">Nuclease</keyword>
<proteinExistence type="predicted"/>
<accession>A0A444JFR9</accession>
<dbReference type="Gene3D" id="3.30.420.10">
    <property type="entry name" value="Ribonuclease H-like superfamily/Ribonuclease H"/>
    <property type="match status" value="1"/>
</dbReference>
<keyword evidence="3" id="KW-1185">Reference proteome</keyword>